<keyword evidence="3" id="KW-1185">Reference proteome</keyword>
<proteinExistence type="predicted"/>
<feature type="compositionally biased region" description="Basic and acidic residues" evidence="1">
    <location>
        <begin position="88"/>
        <end position="107"/>
    </location>
</feature>
<accession>A0AAV4PCC9</accession>
<organism evidence="2 3">
    <name type="scientific">Caerostris extrusa</name>
    <name type="common">Bark spider</name>
    <name type="synonym">Caerostris bankana</name>
    <dbReference type="NCBI Taxonomy" id="172846"/>
    <lineage>
        <taxon>Eukaryota</taxon>
        <taxon>Metazoa</taxon>
        <taxon>Ecdysozoa</taxon>
        <taxon>Arthropoda</taxon>
        <taxon>Chelicerata</taxon>
        <taxon>Arachnida</taxon>
        <taxon>Araneae</taxon>
        <taxon>Araneomorphae</taxon>
        <taxon>Entelegynae</taxon>
        <taxon>Araneoidea</taxon>
        <taxon>Araneidae</taxon>
        <taxon>Caerostris</taxon>
    </lineage>
</organism>
<evidence type="ECO:0000313" key="3">
    <source>
        <dbReference type="Proteomes" id="UP001054945"/>
    </source>
</evidence>
<gene>
    <name evidence="2" type="ORF">CEXT_314031</name>
</gene>
<protein>
    <submittedName>
        <fullName evidence="2">Uncharacterized protein</fullName>
    </submittedName>
</protein>
<dbReference type="EMBL" id="BPLR01004351">
    <property type="protein sequence ID" value="GIX94245.1"/>
    <property type="molecule type" value="Genomic_DNA"/>
</dbReference>
<comment type="caution">
    <text evidence="2">The sequence shown here is derived from an EMBL/GenBank/DDBJ whole genome shotgun (WGS) entry which is preliminary data.</text>
</comment>
<reference evidence="2 3" key="1">
    <citation type="submission" date="2021-06" db="EMBL/GenBank/DDBJ databases">
        <title>Caerostris extrusa draft genome.</title>
        <authorList>
            <person name="Kono N."/>
            <person name="Arakawa K."/>
        </authorList>
    </citation>
    <scope>NUCLEOTIDE SEQUENCE [LARGE SCALE GENOMIC DNA]</scope>
</reference>
<evidence type="ECO:0000313" key="2">
    <source>
        <dbReference type="EMBL" id="GIX94245.1"/>
    </source>
</evidence>
<sequence>MEMTRGHYDSYASLAESAGHVTRMHVSTFPWSWGKKCGAPTHAREGLLWSQNCLSDINFSFVIKPDYVVTSSLFDEWTTPSRRLRLLRRQEKERGGRMSGRDGRSGDGVRSQRGRVRAWPLLIIVIKGLPGH</sequence>
<feature type="region of interest" description="Disordered" evidence="1">
    <location>
        <begin position="88"/>
        <end position="111"/>
    </location>
</feature>
<dbReference type="AlphaFoldDB" id="A0AAV4PCC9"/>
<dbReference type="Proteomes" id="UP001054945">
    <property type="component" value="Unassembled WGS sequence"/>
</dbReference>
<name>A0AAV4PCC9_CAEEX</name>
<evidence type="ECO:0000256" key="1">
    <source>
        <dbReference type="SAM" id="MobiDB-lite"/>
    </source>
</evidence>